<protein>
    <submittedName>
        <fullName evidence="3">Membrane-associated protein, putative</fullName>
    </submittedName>
</protein>
<feature type="domain" description="Phosphodiester glycosidase" evidence="2">
    <location>
        <begin position="111"/>
        <end position="284"/>
    </location>
</feature>
<dbReference type="OMA" id="CAGCESA"/>
<feature type="signal peptide" evidence="1">
    <location>
        <begin position="1"/>
        <end position="25"/>
    </location>
</feature>
<accession>A0A0S4JD92</accession>
<organism evidence="3 4">
    <name type="scientific">Bodo saltans</name>
    <name type="common">Flagellated protozoan</name>
    <dbReference type="NCBI Taxonomy" id="75058"/>
    <lineage>
        <taxon>Eukaryota</taxon>
        <taxon>Discoba</taxon>
        <taxon>Euglenozoa</taxon>
        <taxon>Kinetoplastea</taxon>
        <taxon>Metakinetoplastina</taxon>
        <taxon>Eubodonida</taxon>
        <taxon>Bodonidae</taxon>
        <taxon>Bodo</taxon>
    </lineage>
</organism>
<dbReference type="Pfam" id="PF09992">
    <property type="entry name" value="NAGPA"/>
    <property type="match status" value="1"/>
</dbReference>
<evidence type="ECO:0000313" key="3">
    <source>
        <dbReference type="EMBL" id="CUG88129.1"/>
    </source>
</evidence>
<evidence type="ECO:0000256" key="1">
    <source>
        <dbReference type="SAM" id="SignalP"/>
    </source>
</evidence>
<dbReference type="PANTHER" id="PTHR40446:SF2">
    <property type="entry name" value="N-ACETYLGLUCOSAMINE-1-PHOSPHODIESTER ALPHA-N-ACETYLGLUCOSAMINIDASE"/>
    <property type="match status" value="1"/>
</dbReference>
<dbReference type="OrthoDB" id="192253at2759"/>
<feature type="chain" id="PRO_5006622207" evidence="1">
    <location>
        <begin position="26"/>
        <end position="289"/>
    </location>
</feature>
<dbReference type="PANTHER" id="PTHR40446">
    <property type="entry name" value="N-ACETYLGLUCOSAMINE-1-PHOSPHODIESTER ALPHA-N-ACETYLGLUCOSAMINIDASE"/>
    <property type="match status" value="1"/>
</dbReference>
<gene>
    <name evidence="3" type="ORF">BSAL_13840</name>
</gene>
<keyword evidence="4" id="KW-1185">Reference proteome</keyword>
<keyword evidence="1" id="KW-0732">Signal</keyword>
<evidence type="ECO:0000259" key="2">
    <source>
        <dbReference type="Pfam" id="PF09992"/>
    </source>
</evidence>
<dbReference type="EMBL" id="CYKH01001617">
    <property type="protein sequence ID" value="CUG88129.1"/>
    <property type="molecule type" value="Genomic_DNA"/>
</dbReference>
<name>A0A0S4JD92_BODSA</name>
<dbReference type="Proteomes" id="UP000051952">
    <property type="component" value="Unassembled WGS sequence"/>
</dbReference>
<reference evidence="4" key="1">
    <citation type="submission" date="2015-09" db="EMBL/GenBank/DDBJ databases">
        <authorList>
            <consortium name="Pathogen Informatics"/>
        </authorList>
    </citation>
    <scope>NUCLEOTIDE SEQUENCE [LARGE SCALE GENOMIC DNA]</scope>
    <source>
        <strain evidence="4">Lake Konstanz</strain>
    </source>
</reference>
<dbReference type="VEuPathDB" id="TriTrypDB:BSAL_13840"/>
<dbReference type="AlphaFoldDB" id="A0A0S4JD92"/>
<sequence>MARPPQMLLTVLWCVVMSTTTTVLALTFQAQLGTSVTPPLPTNWSVVLPSAGSWGGGSNLTYKVLAEYGTTGRVAVIGNPKSYFNVHCAGCESAQRCTGVLETVEVQAKINGCRYATNGGPFSETTGSCVTPIITNGTVVNNESQGTFQCIGMFRNGSWVLGYVDPTLYPDVRELMCGFQMLVVDGEAFTFKDPEIAPRTAYGIDEHGGLITLVAEGSEVVYTGITLNQTAQWMLGLGARYAIGMDGGGSSTSYWTDNGGVQGCPTCIDQPYCCLRSVTTIMCVLPDHD</sequence>
<dbReference type="InterPro" id="IPR018711">
    <property type="entry name" value="NAGPA"/>
</dbReference>
<evidence type="ECO:0000313" key="4">
    <source>
        <dbReference type="Proteomes" id="UP000051952"/>
    </source>
</evidence>
<proteinExistence type="predicted"/>